<dbReference type="GO" id="GO:0016746">
    <property type="term" value="F:acyltransferase activity"/>
    <property type="evidence" value="ECO:0007669"/>
    <property type="project" value="UniProtKB-KW"/>
</dbReference>
<dbReference type="Pfam" id="PF00132">
    <property type="entry name" value="Hexapep"/>
    <property type="match status" value="1"/>
</dbReference>
<evidence type="ECO:0000256" key="3">
    <source>
        <dbReference type="ARBA" id="ARBA00023315"/>
    </source>
</evidence>
<dbReference type="EMBL" id="JBHUFD010000002">
    <property type="protein sequence ID" value="MFD1872262.1"/>
    <property type="molecule type" value="Genomic_DNA"/>
</dbReference>
<dbReference type="RefSeq" id="WP_382312651.1">
    <property type="nucleotide sequence ID" value="NZ_JBHUFD010000002.1"/>
</dbReference>
<evidence type="ECO:0000256" key="2">
    <source>
        <dbReference type="ARBA" id="ARBA00022737"/>
    </source>
</evidence>
<dbReference type="InterPro" id="IPR018357">
    <property type="entry name" value="Hexapep_transf_CS"/>
</dbReference>
<gene>
    <name evidence="4" type="ORF">ACFSDX_07475</name>
</gene>
<proteinExistence type="predicted"/>
<dbReference type="PANTHER" id="PTHR23416">
    <property type="entry name" value="SIALIC ACID SYNTHASE-RELATED"/>
    <property type="match status" value="1"/>
</dbReference>
<dbReference type="InterPro" id="IPR051159">
    <property type="entry name" value="Hexapeptide_acetyltransf"/>
</dbReference>
<evidence type="ECO:0000313" key="4">
    <source>
        <dbReference type="EMBL" id="MFD1872262.1"/>
    </source>
</evidence>
<evidence type="ECO:0000256" key="1">
    <source>
        <dbReference type="ARBA" id="ARBA00022679"/>
    </source>
</evidence>
<dbReference type="CDD" id="cd04647">
    <property type="entry name" value="LbH_MAT_like"/>
    <property type="match status" value="1"/>
</dbReference>
<keyword evidence="2" id="KW-0677">Repeat</keyword>
<evidence type="ECO:0000313" key="5">
    <source>
        <dbReference type="Proteomes" id="UP001597197"/>
    </source>
</evidence>
<comment type="caution">
    <text evidence="4">The sequence shown here is derived from an EMBL/GenBank/DDBJ whole genome shotgun (WGS) entry which is preliminary data.</text>
</comment>
<sequence>MIKRGAKFLKRNIKKHILGVSEENINAKEFRAKGVKFAGGLFINGKIYVENKGSIIIGHTFQANSGVDFNTIGGDTILRLITFTEEAKIVIGDNVGISNSTILAWNRIEIGNHVMIGGSVKIWDTNFHSLNPLIRTSGIDNDVKTAPIKIDDYAFIGAGSIILKGVHIGKNAIIAAGSVVTKSIPANVLAGGNPCKVIKQLELPLPDNML</sequence>
<dbReference type="Gene3D" id="2.160.10.10">
    <property type="entry name" value="Hexapeptide repeat proteins"/>
    <property type="match status" value="1"/>
</dbReference>
<reference evidence="5" key="1">
    <citation type="journal article" date="2019" name="Int. J. Syst. Evol. Microbiol.">
        <title>The Global Catalogue of Microorganisms (GCM) 10K type strain sequencing project: providing services to taxonomists for standard genome sequencing and annotation.</title>
        <authorList>
            <consortium name="The Broad Institute Genomics Platform"/>
            <consortium name="The Broad Institute Genome Sequencing Center for Infectious Disease"/>
            <person name="Wu L."/>
            <person name="Ma J."/>
        </authorList>
    </citation>
    <scope>NUCLEOTIDE SEQUENCE [LARGE SCALE GENOMIC DNA]</scope>
    <source>
        <strain evidence="5">CGMCC 1.15795</strain>
    </source>
</reference>
<keyword evidence="3 4" id="KW-0012">Acyltransferase</keyword>
<keyword evidence="1" id="KW-0808">Transferase</keyword>
<dbReference type="Proteomes" id="UP001597197">
    <property type="component" value="Unassembled WGS sequence"/>
</dbReference>
<dbReference type="SUPFAM" id="SSF51161">
    <property type="entry name" value="Trimeric LpxA-like enzymes"/>
    <property type="match status" value="1"/>
</dbReference>
<dbReference type="InterPro" id="IPR001451">
    <property type="entry name" value="Hexapep"/>
</dbReference>
<organism evidence="4 5">
    <name type="scientific">Hymenobacter bucti</name>
    <dbReference type="NCBI Taxonomy" id="1844114"/>
    <lineage>
        <taxon>Bacteria</taxon>
        <taxon>Pseudomonadati</taxon>
        <taxon>Bacteroidota</taxon>
        <taxon>Cytophagia</taxon>
        <taxon>Cytophagales</taxon>
        <taxon>Hymenobacteraceae</taxon>
        <taxon>Hymenobacter</taxon>
    </lineage>
</organism>
<dbReference type="PROSITE" id="PS00101">
    <property type="entry name" value="HEXAPEP_TRANSFERASES"/>
    <property type="match status" value="1"/>
</dbReference>
<name>A0ABW4QS79_9BACT</name>
<dbReference type="InterPro" id="IPR011004">
    <property type="entry name" value="Trimer_LpxA-like_sf"/>
</dbReference>
<protein>
    <submittedName>
        <fullName evidence="4">Acyltransferase</fullName>
    </submittedName>
</protein>
<keyword evidence="5" id="KW-1185">Reference proteome</keyword>
<accession>A0ABW4QS79</accession>